<evidence type="ECO:0000313" key="16">
    <source>
        <dbReference type="Proteomes" id="UP000243463"/>
    </source>
</evidence>
<keyword evidence="8 9" id="KW-0998">Cell outer membrane</keyword>
<evidence type="ECO:0000256" key="5">
    <source>
        <dbReference type="ARBA" id="ARBA00022729"/>
    </source>
</evidence>
<dbReference type="GO" id="GO:0009279">
    <property type="term" value="C:cell outer membrane"/>
    <property type="evidence" value="ECO:0007669"/>
    <property type="project" value="UniProtKB-SubCell"/>
</dbReference>
<gene>
    <name evidence="15" type="ORF">SAMN05444584_0295</name>
</gene>
<evidence type="ECO:0000256" key="12">
    <source>
        <dbReference type="SAM" id="SignalP"/>
    </source>
</evidence>
<keyword evidence="6 10" id="KW-0798">TonB box</keyword>
<dbReference type="SUPFAM" id="SSF56935">
    <property type="entry name" value="Porins"/>
    <property type="match status" value="1"/>
</dbReference>
<dbReference type="AlphaFoldDB" id="A0A217EDX8"/>
<dbReference type="InterPro" id="IPR010916">
    <property type="entry name" value="TonB_box_CS"/>
</dbReference>
<dbReference type="PANTHER" id="PTHR47234:SF3">
    <property type="entry name" value="SECRETIN_TONB SHORT N-TERMINAL DOMAIN-CONTAINING PROTEIN"/>
    <property type="match status" value="1"/>
</dbReference>
<dbReference type="PANTHER" id="PTHR47234">
    <property type="match status" value="1"/>
</dbReference>
<keyword evidence="5 12" id="KW-0732">Signal</keyword>
<keyword evidence="2 9" id="KW-0813">Transport</keyword>
<dbReference type="InterPro" id="IPR000531">
    <property type="entry name" value="Beta-barrel_TonB"/>
</dbReference>
<dbReference type="Pfam" id="PF00593">
    <property type="entry name" value="TonB_dep_Rec_b-barrel"/>
    <property type="match status" value="1"/>
</dbReference>
<evidence type="ECO:0000256" key="8">
    <source>
        <dbReference type="ARBA" id="ARBA00023237"/>
    </source>
</evidence>
<feature type="signal peptide" evidence="12">
    <location>
        <begin position="1"/>
        <end position="24"/>
    </location>
</feature>
<feature type="domain" description="TonB-dependent receptor plug" evidence="14">
    <location>
        <begin position="57"/>
        <end position="177"/>
    </location>
</feature>
<evidence type="ECO:0000259" key="13">
    <source>
        <dbReference type="Pfam" id="PF00593"/>
    </source>
</evidence>
<feature type="domain" description="TonB-dependent receptor-like beta-barrel" evidence="13">
    <location>
        <begin position="272"/>
        <end position="757"/>
    </location>
</feature>
<proteinExistence type="inferred from homology"/>
<dbReference type="Gene3D" id="2.40.170.20">
    <property type="entry name" value="TonB-dependent receptor, beta-barrel domain"/>
    <property type="match status" value="1"/>
</dbReference>
<dbReference type="Proteomes" id="UP000243463">
    <property type="component" value="Unassembled WGS sequence"/>
</dbReference>
<evidence type="ECO:0000256" key="3">
    <source>
        <dbReference type="ARBA" id="ARBA00022452"/>
    </source>
</evidence>
<organism evidence="15 16">
    <name type="scientific">Acinetobacter apis</name>
    <dbReference type="NCBI Taxonomy" id="1229165"/>
    <lineage>
        <taxon>Bacteria</taxon>
        <taxon>Pseudomonadati</taxon>
        <taxon>Pseudomonadota</taxon>
        <taxon>Gammaproteobacteria</taxon>
        <taxon>Moraxellales</taxon>
        <taxon>Moraxellaceae</taxon>
        <taxon>Acinetobacter</taxon>
    </lineage>
</organism>
<comment type="subcellular location">
    <subcellularLocation>
        <location evidence="1 9">Cell outer membrane</location>
        <topology evidence="1 9">Multi-pass membrane protein</topology>
    </subcellularLocation>
</comment>
<dbReference type="PROSITE" id="PS52016">
    <property type="entry name" value="TONB_DEPENDENT_REC_3"/>
    <property type="match status" value="1"/>
</dbReference>
<reference evidence="16" key="1">
    <citation type="submission" date="2017-06" db="EMBL/GenBank/DDBJ databases">
        <authorList>
            <person name="Varghese N."/>
            <person name="Submissions S."/>
        </authorList>
    </citation>
    <scope>NUCLEOTIDE SEQUENCE [LARGE SCALE GENOMIC DNA]</scope>
    <source>
        <strain evidence="16">ANC 5114</strain>
    </source>
</reference>
<dbReference type="RefSeq" id="WP_088822387.1">
    <property type="nucleotide sequence ID" value="NZ_FZLN01000001.1"/>
</dbReference>
<dbReference type="InterPro" id="IPR012910">
    <property type="entry name" value="Plug_dom"/>
</dbReference>
<dbReference type="InterPro" id="IPR037066">
    <property type="entry name" value="Plug_dom_sf"/>
</dbReference>
<keyword evidence="7 9" id="KW-0472">Membrane</keyword>
<evidence type="ECO:0000259" key="14">
    <source>
        <dbReference type="Pfam" id="PF07715"/>
    </source>
</evidence>
<evidence type="ECO:0000256" key="7">
    <source>
        <dbReference type="ARBA" id="ARBA00023136"/>
    </source>
</evidence>
<feature type="short sequence motif" description="TonB box" evidence="10">
    <location>
        <begin position="42"/>
        <end position="48"/>
    </location>
</feature>
<protein>
    <submittedName>
        <fullName evidence="15">Iron complex outermembrane recepter protein</fullName>
    </submittedName>
</protein>
<keyword evidence="16" id="KW-1185">Reference proteome</keyword>
<evidence type="ECO:0000256" key="1">
    <source>
        <dbReference type="ARBA" id="ARBA00004571"/>
    </source>
</evidence>
<comment type="similarity">
    <text evidence="9 11">Belongs to the TonB-dependent receptor family.</text>
</comment>
<dbReference type="EMBL" id="FZLN01000001">
    <property type="protein sequence ID" value="SNQ28376.1"/>
    <property type="molecule type" value="Genomic_DNA"/>
</dbReference>
<evidence type="ECO:0000256" key="6">
    <source>
        <dbReference type="ARBA" id="ARBA00023077"/>
    </source>
</evidence>
<accession>A0A217EDX8</accession>
<evidence type="ECO:0000256" key="11">
    <source>
        <dbReference type="RuleBase" id="RU003357"/>
    </source>
</evidence>
<evidence type="ECO:0000256" key="2">
    <source>
        <dbReference type="ARBA" id="ARBA00022448"/>
    </source>
</evidence>
<dbReference type="Gene3D" id="2.170.130.10">
    <property type="entry name" value="TonB-dependent receptor, plug domain"/>
    <property type="match status" value="1"/>
</dbReference>
<evidence type="ECO:0000313" key="15">
    <source>
        <dbReference type="EMBL" id="SNQ28376.1"/>
    </source>
</evidence>
<name>A0A217EDX8_9GAMM</name>
<dbReference type="CDD" id="cd01347">
    <property type="entry name" value="ligand_gated_channel"/>
    <property type="match status" value="1"/>
</dbReference>
<dbReference type="InterPro" id="IPR039426">
    <property type="entry name" value="TonB-dep_rcpt-like"/>
</dbReference>
<sequence length="799" mass="88159">MNNTFKLKLLTLLIMSSIYPVAHAEDAAVPTNNENKVEALNTIIVTGTRKINRSATKSSQPIDVITAEDLQQRTGTSELGTALSKLIPSINFPRPSVADGTEFVRPAQLKGLSPDQVLVLVNGKRRHTSAFINMGGTIGRGSSPTDLNAIPMSAVSRIEVLKDGASARYGSDAIAGVINIILKTDTKHGEAGVRYGKYSKGDGEQKQSFISGGTDLNQKGFITFAGEWENDDSTNRAGLDKRDPAATTYGQRTFRYGDPEQDNVKVAINSEYDLTDAATLYGFATYSRKQAESAAFYRLSNSSSNIPAIYPNGYLPLIFGESEDIAAVFGLKGELADWRYDASINYGRNKYQVRTDTINVSTYKDFNYTPTRFYNGALINDQTAFNFDLSRDFDIKFLSGPLTFSTGVQYLNQNYEIEAGDPNSYYKTGSSGLAGFRNADAGKWSRDNIAAYLDLDTNITEKLSGSLAYRHEYYNDFGHADNGALSLRYEVNPKIAFRANASTGFRVPSLAQQYYTQTSSQLVNQSIVEAGTFATDSKIARLLGAEDLKPEKSRNYSVGVVLTPNDQFYLTLDAYLIDIKDRITLSSNIAANSATVKSYLAANGITDINFDTVRFFNNAADTRTKGVDLVANYAWNNIPYGKLNSSLAYNYNENKVTKVRANPDILNSLGVNLNRLDRREQYGILAASTPKHKLTITNDYTLGNWGVSTNVTRYGSFKTYSNSGPAYDQKYSANWILDLALSYKYKNWKFEVGGDNITNVYPDKDKTTASSTGGSIQYSLFSPFGANGAFYYSRVTYRW</sequence>
<keyword evidence="4 9" id="KW-0812">Transmembrane</keyword>
<dbReference type="PROSITE" id="PS00430">
    <property type="entry name" value="TONB_DEPENDENT_REC_1"/>
    <property type="match status" value="1"/>
</dbReference>
<dbReference type="Pfam" id="PF07715">
    <property type="entry name" value="Plug"/>
    <property type="match status" value="1"/>
</dbReference>
<dbReference type="OrthoDB" id="9805434at2"/>
<feature type="chain" id="PRO_5013370080" evidence="12">
    <location>
        <begin position="25"/>
        <end position="799"/>
    </location>
</feature>
<evidence type="ECO:0000256" key="9">
    <source>
        <dbReference type="PROSITE-ProRule" id="PRU01360"/>
    </source>
</evidence>
<evidence type="ECO:0000256" key="10">
    <source>
        <dbReference type="PROSITE-ProRule" id="PRU10143"/>
    </source>
</evidence>
<dbReference type="InterPro" id="IPR036942">
    <property type="entry name" value="Beta-barrel_TonB_sf"/>
</dbReference>
<keyword evidence="3 9" id="KW-1134">Transmembrane beta strand</keyword>
<evidence type="ECO:0000256" key="4">
    <source>
        <dbReference type="ARBA" id="ARBA00022692"/>
    </source>
</evidence>